<accession>A0A3N0YLM9</accession>
<keyword evidence="2" id="KW-0472">Membrane</keyword>
<organism evidence="3 4">
    <name type="scientific">Anabarilius grahami</name>
    <name type="common">Kanglang fish</name>
    <name type="synonym">Barilius grahami</name>
    <dbReference type="NCBI Taxonomy" id="495550"/>
    <lineage>
        <taxon>Eukaryota</taxon>
        <taxon>Metazoa</taxon>
        <taxon>Chordata</taxon>
        <taxon>Craniata</taxon>
        <taxon>Vertebrata</taxon>
        <taxon>Euteleostomi</taxon>
        <taxon>Actinopterygii</taxon>
        <taxon>Neopterygii</taxon>
        <taxon>Teleostei</taxon>
        <taxon>Ostariophysi</taxon>
        <taxon>Cypriniformes</taxon>
        <taxon>Xenocyprididae</taxon>
        <taxon>Xenocypridinae</taxon>
        <taxon>Xenocypridinae incertae sedis</taxon>
        <taxon>Anabarilius</taxon>
    </lineage>
</organism>
<dbReference type="AlphaFoldDB" id="A0A3N0YLM9"/>
<proteinExistence type="predicted"/>
<feature type="region of interest" description="Disordered" evidence="1">
    <location>
        <begin position="60"/>
        <end position="98"/>
    </location>
</feature>
<feature type="compositionally biased region" description="Polar residues" evidence="1">
    <location>
        <begin position="87"/>
        <end position="98"/>
    </location>
</feature>
<evidence type="ECO:0000313" key="3">
    <source>
        <dbReference type="EMBL" id="ROL46791.1"/>
    </source>
</evidence>
<evidence type="ECO:0000256" key="2">
    <source>
        <dbReference type="SAM" id="Phobius"/>
    </source>
</evidence>
<reference evidence="3 4" key="1">
    <citation type="submission" date="2018-10" db="EMBL/GenBank/DDBJ databases">
        <title>Genome assembly for a Yunnan-Guizhou Plateau 3E fish, Anabarilius grahami (Regan), and its evolutionary and genetic applications.</title>
        <authorList>
            <person name="Jiang W."/>
        </authorList>
    </citation>
    <scope>NUCLEOTIDE SEQUENCE [LARGE SCALE GENOMIC DNA]</scope>
    <source>
        <strain evidence="3">AG-KIZ</strain>
        <tissue evidence="3">Muscle</tissue>
    </source>
</reference>
<keyword evidence="2" id="KW-1133">Transmembrane helix</keyword>
<feature type="compositionally biased region" description="Polar residues" evidence="1">
    <location>
        <begin position="65"/>
        <end position="80"/>
    </location>
</feature>
<dbReference type="Proteomes" id="UP000281406">
    <property type="component" value="Unassembled WGS sequence"/>
</dbReference>
<keyword evidence="2" id="KW-0812">Transmembrane</keyword>
<evidence type="ECO:0000256" key="1">
    <source>
        <dbReference type="SAM" id="MobiDB-lite"/>
    </source>
</evidence>
<keyword evidence="4" id="KW-1185">Reference proteome</keyword>
<dbReference type="EMBL" id="RJVU01036813">
    <property type="protein sequence ID" value="ROL46791.1"/>
    <property type="molecule type" value="Genomic_DNA"/>
</dbReference>
<feature type="transmembrane region" description="Helical" evidence="2">
    <location>
        <begin position="12"/>
        <end position="34"/>
    </location>
</feature>
<evidence type="ECO:0000313" key="4">
    <source>
        <dbReference type="Proteomes" id="UP000281406"/>
    </source>
</evidence>
<sequence>MSIGSCCMFTSGILGALLLVTGVTLFVSGVFQTLMHNKLKRGRLVWVDISRPVRDEVHFNDVRSGPTNQARPYPSPSTLCPSPARPDTSTVIMSPSPI</sequence>
<protein>
    <submittedName>
        <fullName evidence="3">Uncharacterized protein</fullName>
    </submittedName>
</protein>
<name>A0A3N0YLM9_ANAGA</name>
<comment type="caution">
    <text evidence="3">The sequence shown here is derived from an EMBL/GenBank/DDBJ whole genome shotgun (WGS) entry which is preliminary data.</text>
</comment>
<gene>
    <name evidence="3" type="ORF">DPX16_1428</name>
</gene>